<evidence type="ECO:0000256" key="3">
    <source>
        <dbReference type="ARBA" id="ARBA00022801"/>
    </source>
</evidence>
<dbReference type="EMBL" id="JAKOGI010002597">
    <property type="protein sequence ID" value="KAJ8421685.1"/>
    <property type="molecule type" value="Genomic_DNA"/>
</dbReference>
<keyword evidence="5" id="KW-0472">Membrane</keyword>
<evidence type="ECO:0000256" key="1">
    <source>
        <dbReference type="ARBA" id="ARBA00022670"/>
    </source>
</evidence>
<keyword evidence="7" id="KW-1185">Reference proteome</keyword>
<proteinExistence type="predicted"/>
<dbReference type="PANTHER" id="PTHR11010">
    <property type="entry name" value="PROTEASE S28 PRO-X CARBOXYPEPTIDASE-RELATED"/>
    <property type="match status" value="1"/>
</dbReference>
<dbReference type="GO" id="GO:0008239">
    <property type="term" value="F:dipeptidyl-peptidase activity"/>
    <property type="evidence" value="ECO:0007669"/>
    <property type="project" value="TreeGrafter"/>
</dbReference>
<organism evidence="6 7">
    <name type="scientific">Carnegiea gigantea</name>
    <dbReference type="NCBI Taxonomy" id="171969"/>
    <lineage>
        <taxon>Eukaryota</taxon>
        <taxon>Viridiplantae</taxon>
        <taxon>Streptophyta</taxon>
        <taxon>Embryophyta</taxon>
        <taxon>Tracheophyta</taxon>
        <taxon>Spermatophyta</taxon>
        <taxon>Magnoliopsida</taxon>
        <taxon>eudicotyledons</taxon>
        <taxon>Gunneridae</taxon>
        <taxon>Pentapetalae</taxon>
        <taxon>Caryophyllales</taxon>
        <taxon>Cactineae</taxon>
        <taxon>Cactaceae</taxon>
        <taxon>Cactoideae</taxon>
        <taxon>Echinocereeae</taxon>
        <taxon>Carnegiea</taxon>
    </lineage>
</organism>
<keyword evidence="3" id="KW-0378">Hydrolase</keyword>
<protein>
    <submittedName>
        <fullName evidence="6">Uncharacterized protein</fullName>
    </submittedName>
</protein>
<evidence type="ECO:0000256" key="2">
    <source>
        <dbReference type="ARBA" id="ARBA00022729"/>
    </source>
</evidence>
<dbReference type="InterPro" id="IPR008758">
    <property type="entry name" value="Peptidase_S28"/>
</dbReference>
<keyword evidence="5" id="KW-1133">Transmembrane helix</keyword>
<feature type="transmembrane region" description="Helical" evidence="5">
    <location>
        <begin position="20"/>
        <end position="37"/>
    </location>
</feature>
<dbReference type="FunFam" id="1.20.120.980:FF:000001">
    <property type="entry name" value="Dipeptidyl peptidase 7"/>
    <property type="match status" value="1"/>
</dbReference>
<sequence length="180" mass="20775">MSRKAMRIIEVIKEYIIRNLIDIIFVCLLSLVLVKMMQSESENCYKVIKGSWKHIEETAKQEGGLDHLRSAFRICKEIDFSADDIEGWLSTAYTYAAMTDYPTPSNFINPLPAYPVKKMCEAIDNPRTGRDTFAKLYGAVNIYYNHTGDVKCFDLSSDFDKHGLDEWSWQVRIRSVGKRN</sequence>
<keyword evidence="5" id="KW-0812">Transmembrane</keyword>
<dbReference type="AlphaFoldDB" id="A0A9Q1JKL7"/>
<reference evidence="6" key="1">
    <citation type="submission" date="2022-04" db="EMBL/GenBank/DDBJ databases">
        <title>Carnegiea gigantea Genome sequencing and assembly v2.</title>
        <authorList>
            <person name="Copetti D."/>
            <person name="Sanderson M.J."/>
            <person name="Burquez A."/>
            <person name="Wojciechowski M.F."/>
        </authorList>
    </citation>
    <scope>NUCLEOTIDE SEQUENCE</scope>
    <source>
        <strain evidence="6">SGP5-SGP5p</strain>
        <tissue evidence="6">Aerial part</tissue>
    </source>
</reference>
<dbReference type="PANTHER" id="PTHR11010:SF120">
    <property type="entry name" value="LYSOSOMAL PRO-X CARBOXYPEPTIDASE"/>
    <property type="match status" value="1"/>
</dbReference>
<evidence type="ECO:0000256" key="4">
    <source>
        <dbReference type="ARBA" id="ARBA00023180"/>
    </source>
</evidence>
<dbReference type="Proteomes" id="UP001153076">
    <property type="component" value="Unassembled WGS sequence"/>
</dbReference>
<keyword evidence="4" id="KW-0325">Glycoprotein</keyword>
<name>A0A9Q1JKL7_9CARY</name>
<dbReference type="Gene3D" id="1.20.120.980">
    <property type="entry name" value="Serine carboxypeptidase S28, SKS domain"/>
    <property type="match status" value="1"/>
</dbReference>
<dbReference type="OrthoDB" id="1706030at2759"/>
<evidence type="ECO:0000313" key="6">
    <source>
        <dbReference type="EMBL" id="KAJ8421685.1"/>
    </source>
</evidence>
<evidence type="ECO:0000313" key="7">
    <source>
        <dbReference type="Proteomes" id="UP001153076"/>
    </source>
</evidence>
<dbReference type="GO" id="GO:0006508">
    <property type="term" value="P:proteolysis"/>
    <property type="evidence" value="ECO:0007669"/>
    <property type="project" value="UniProtKB-KW"/>
</dbReference>
<keyword evidence="2" id="KW-0732">Signal</keyword>
<evidence type="ECO:0000256" key="5">
    <source>
        <dbReference type="SAM" id="Phobius"/>
    </source>
</evidence>
<accession>A0A9Q1JKL7</accession>
<dbReference type="GO" id="GO:0070008">
    <property type="term" value="F:serine-type exopeptidase activity"/>
    <property type="evidence" value="ECO:0007669"/>
    <property type="project" value="InterPro"/>
</dbReference>
<keyword evidence="1" id="KW-0645">Protease</keyword>
<gene>
    <name evidence="6" type="ORF">Cgig2_008643</name>
</gene>
<dbReference type="InterPro" id="IPR042269">
    <property type="entry name" value="Ser_carbopepase_S28_SKS"/>
</dbReference>
<dbReference type="Pfam" id="PF05577">
    <property type="entry name" value="Peptidase_S28"/>
    <property type="match status" value="1"/>
</dbReference>
<comment type="caution">
    <text evidence="6">The sequence shown here is derived from an EMBL/GenBank/DDBJ whole genome shotgun (WGS) entry which is preliminary data.</text>
</comment>